<keyword evidence="2" id="KW-0815">Transposition</keyword>
<dbReference type="RefSeq" id="WP_041095614.1">
    <property type="nucleotide sequence ID" value="NZ_AP014681.1"/>
</dbReference>
<feature type="domain" description="Tn3 transposase DDE" evidence="5">
    <location>
        <begin position="586"/>
        <end position="975"/>
    </location>
</feature>
<accession>A0A0A1H0K2</accession>
<evidence type="ECO:0000313" key="8">
    <source>
        <dbReference type="Proteomes" id="UP000031620"/>
    </source>
</evidence>
<dbReference type="GO" id="GO:0004803">
    <property type="term" value="F:transposase activity"/>
    <property type="evidence" value="ECO:0007669"/>
    <property type="project" value="InterPro"/>
</dbReference>
<dbReference type="InterPro" id="IPR002513">
    <property type="entry name" value="Tn3_Tnp_DDE_dom"/>
</dbReference>
<evidence type="ECO:0000256" key="4">
    <source>
        <dbReference type="ARBA" id="ARBA00023172"/>
    </source>
</evidence>
<keyword evidence="3" id="KW-0238">DNA-binding</keyword>
<evidence type="ECO:0000256" key="2">
    <source>
        <dbReference type="ARBA" id="ARBA00022578"/>
    </source>
</evidence>
<keyword evidence="7" id="KW-0614">Plasmid</keyword>
<dbReference type="AlphaFoldDB" id="A0A0A1H0K2"/>
<comment type="similarity">
    <text evidence="1">Belongs to the transposase 7 family.</text>
</comment>
<dbReference type="Pfam" id="PF13700">
    <property type="entry name" value="DUF4158"/>
    <property type="match status" value="1"/>
</dbReference>
<proteinExistence type="inferred from homology"/>
<protein>
    <submittedName>
        <fullName evidence="7">Transposase</fullName>
    </submittedName>
</protein>
<dbReference type="EMBL" id="AP014681">
    <property type="protein sequence ID" value="BAP86789.1"/>
    <property type="molecule type" value="Genomic_DNA"/>
</dbReference>
<evidence type="ECO:0000256" key="1">
    <source>
        <dbReference type="ARBA" id="ARBA00009402"/>
    </source>
</evidence>
<dbReference type="Proteomes" id="UP000031620">
    <property type="component" value="Plasmid pLOOC260-1"/>
</dbReference>
<evidence type="ECO:0000256" key="3">
    <source>
        <dbReference type="ARBA" id="ARBA00023125"/>
    </source>
</evidence>
<dbReference type="HOGENOM" id="CLU_009098_14_1_9"/>
<name>A0A0A1H0K2_9LACO</name>
<feature type="domain" description="DUF4158" evidence="6">
    <location>
        <begin position="7"/>
        <end position="166"/>
    </location>
</feature>
<geneLocation type="plasmid" evidence="8">
    <name>pLOOC260-1 DNA</name>
</geneLocation>
<dbReference type="NCBIfam" id="NF033527">
    <property type="entry name" value="transpos_Tn3"/>
    <property type="match status" value="1"/>
</dbReference>
<reference evidence="7 8" key="1">
    <citation type="submission" date="2014-11" db="EMBL/GenBank/DDBJ databases">
        <title>Complete genome sequence and analysis of Lactobacillus hokkaidonensis LOOC260T.</title>
        <authorList>
            <person name="Tanizawa Y."/>
            <person name="Tohno M."/>
            <person name="Kaminuma E."/>
            <person name="Nakamura Y."/>
            <person name="Arita M."/>
        </authorList>
    </citation>
    <scope>NUCLEOTIDE SEQUENCE [LARGE SCALE GENOMIC DNA]</scope>
    <source>
        <strain evidence="7 8">LOOC260</strain>
        <plasmid evidence="8">pLOOC260-1 DNA</plasmid>
    </source>
</reference>
<dbReference type="GO" id="GO:0003677">
    <property type="term" value="F:DNA binding"/>
    <property type="evidence" value="ECO:0007669"/>
    <property type="project" value="UniProtKB-KW"/>
</dbReference>
<dbReference type="InterPro" id="IPR025296">
    <property type="entry name" value="DUF4158"/>
</dbReference>
<dbReference type="GO" id="GO:0006313">
    <property type="term" value="P:DNA transposition"/>
    <property type="evidence" value="ECO:0007669"/>
    <property type="project" value="InterPro"/>
</dbReference>
<evidence type="ECO:0000259" key="5">
    <source>
        <dbReference type="Pfam" id="PF01526"/>
    </source>
</evidence>
<evidence type="ECO:0000259" key="6">
    <source>
        <dbReference type="Pfam" id="PF13700"/>
    </source>
</evidence>
<dbReference type="KEGG" id="lho:LOOC260_200150"/>
<sequence length="997" mass="114086">MPTNPHHQQSFGTFEGISSADQLRLYFQLTDFDRALIDEMRSATTKLGFAVQLSSVRFLGTFPTNLQQVPAEVIDYLAKQLTIDGRALAGYTRKMTISQHMALIKRKYHYQAFTDPAVKASLNDWLLERARFTNETEKLLFDMLLKKCLDEKILLPGVTTFERFVNGVTEVAADLLDSQLVAVPSAEETDRLLNLLTAVGEPIYGATIKMDLLRNPLMDESRKEINRGFTRLKQFQQFKTEDWQLGAIPAGKLKNLANYAFKAKASLIKRMSVKRQTALLVAFVSEYRKRAMDEQLLALSRFYETLFKRAKNKEAKERLRTIKDFDHAALTLSQIVRLLMDETISSQDLRNKVLATYPPEIIESAVTQVNQLVRNEREPIAIEELLNAYRKFRKFIPDILATIVFEGTTNGQDCLMVWEFIRQRFPRPVTYRMFEQIVEKLPKKWRYYIRENPQVTNQCVLIAGIELLVHGLKRHDIYVRQSNRYLDPMACLIDKSTWRQQKAVLIQQLDLPQTGQAAVEAVKQDLALSYAEALKNWADSEMAQVKEVDGQEKIIVAKLRKVREQKDEAAFKSRVRHLIPKIDLSDILLEVNQQLQLTQCFSHVSESGTKMKHVDISILAVLLAEACNIGLSPVAKNSSNSLKYDRLMYVDHQYLRIDTLAAANRRIINAHKKLKSALIWGDGQMASADGIRYVTPQRSLYSRSNPKYFGRGRGVTFYNFVSDQYIGFHGMVVAGTLRDSLYLLEGFLNQGSSLEPTQIMTDTAGYSDLVFGLFGLLGFQFSPRIANSQGTKLWRIDSTADYQVLNGVSQNRINLRLIEEHWEDILRVAGSLKSGKVNATELTQALQREGHPTALGKAITEYGKVYKTKHQLRYLSDEIYARQILEQLNKGEARHALCRNIFYGRKGKLYQTYFDGMEEQLNALSLVTNAIIYWNTVYLEKIVTQMQSEGFDCSDDMIGKLSPLMFEHINFVGKYTFQYNEALENGHLRPLDEADEK</sequence>
<dbReference type="Pfam" id="PF01526">
    <property type="entry name" value="DDE_Tnp_Tn3"/>
    <property type="match status" value="1"/>
</dbReference>
<organism evidence="7 8">
    <name type="scientific">Paucilactobacillus hokkaidonensis JCM 18461</name>
    <dbReference type="NCBI Taxonomy" id="1291742"/>
    <lineage>
        <taxon>Bacteria</taxon>
        <taxon>Bacillati</taxon>
        <taxon>Bacillota</taxon>
        <taxon>Bacilli</taxon>
        <taxon>Lactobacillales</taxon>
        <taxon>Lactobacillaceae</taxon>
        <taxon>Paucilactobacillus</taxon>
    </lineage>
</organism>
<evidence type="ECO:0000313" key="7">
    <source>
        <dbReference type="EMBL" id="BAP86789.1"/>
    </source>
</evidence>
<gene>
    <name evidence="7" type="ORF">LOOC260_200150</name>
</gene>
<keyword evidence="4" id="KW-0233">DNA recombination</keyword>
<dbReference type="InterPro" id="IPR047653">
    <property type="entry name" value="Tn3-like_transpos"/>
</dbReference>